<dbReference type="HOGENOM" id="CLU_1038583_0_0_1"/>
<keyword evidence="3" id="KW-1185">Reference proteome</keyword>
<keyword evidence="2" id="KW-0347">Helicase</keyword>
<evidence type="ECO:0000313" key="2">
    <source>
        <dbReference type="EMBL" id="KHN99518.1"/>
    </source>
</evidence>
<keyword evidence="2" id="KW-0547">Nucleotide-binding</keyword>
<evidence type="ECO:0000256" key="1">
    <source>
        <dbReference type="SAM" id="MobiDB-lite"/>
    </source>
</evidence>
<accession>A0A0B2WZN6</accession>
<feature type="compositionally biased region" description="Acidic residues" evidence="1">
    <location>
        <begin position="70"/>
        <end position="79"/>
    </location>
</feature>
<keyword evidence="2" id="KW-0378">Hydrolase</keyword>
<dbReference type="EMBL" id="AZHE01000004">
    <property type="protein sequence ID" value="KHN99518.1"/>
    <property type="molecule type" value="Genomic_DNA"/>
</dbReference>
<dbReference type="GO" id="GO:0004386">
    <property type="term" value="F:helicase activity"/>
    <property type="evidence" value="ECO:0007669"/>
    <property type="project" value="UniProtKB-KW"/>
</dbReference>
<keyword evidence="2" id="KW-0067">ATP-binding</keyword>
<protein>
    <submittedName>
        <fullName evidence="2">DNA repair helicase RAD25</fullName>
    </submittedName>
</protein>
<name>A0A0B2WZN6_METAS</name>
<proteinExistence type="predicted"/>
<dbReference type="STRING" id="1081103.A0A0B2WZN6"/>
<dbReference type="GeneID" id="63736826"/>
<reference evidence="2 3" key="1">
    <citation type="journal article" date="2014" name="Proc. Natl. Acad. Sci. U.S.A.">
        <title>Trajectory and genomic determinants of fungal-pathogen speciation and host adaptation.</title>
        <authorList>
            <person name="Hu X."/>
            <person name="Xiao G."/>
            <person name="Zheng P."/>
            <person name="Shang Y."/>
            <person name="Su Y."/>
            <person name="Zhang X."/>
            <person name="Liu X."/>
            <person name="Zhan S."/>
            <person name="St Leger R.J."/>
            <person name="Wang C."/>
        </authorList>
    </citation>
    <scope>NUCLEOTIDE SEQUENCE [LARGE SCALE GENOMIC DNA]</scope>
    <source>
        <strain evidence="2 3">ARSEF 1941</strain>
    </source>
</reference>
<feature type="region of interest" description="Disordered" evidence="1">
    <location>
        <begin position="49"/>
        <end position="79"/>
    </location>
</feature>
<gene>
    <name evidence="2" type="ORF">MAM_02371</name>
</gene>
<comment type="caution">
    <text evidence="2">The sequence shown here is derived from an EMBL/GenBank/DDBJ whole genome shotgun (WGS) entry which is preliminary data.</text>
</comment>
<sequence length="268" mass="29510">MKSSVTGEVSDVSYGRAGYESTSDVWVAHRKSWGMPPKRKAEAAVYGALKAERSSRASTPGAATPRCLDSTDEVEEDDEPVDAVLERDSDKTIDLFSLDHFQKRHAVRELLPHISGDRDFSDPVLKKDHQYQLAHDFLTMAESLSRPMFMHERALATHSLHVAVSVGIGIGISPSPTECPGVFSQDAPADEIRSFITSCTQSHGRVKLVLKNTKQNGLSQGLEQQNDQAVSEGDVFLNTLNEEDDDDQEVTHSFEVAGKDVELSERNV</sequence>
<dbReference type="RefSeq" id="XP_040680584.1">
    <property type="nucleotide sequence ID" value="XM_040821170.1"/>
</dbReference>
<dbReference type="AlphaFoldDB" id="A0A0B2WZN6"/>
<dbReference type="Proteomes" id="UP000030816">
    <property type="component" value="Unassembled WGS sequence"/>
</dbReference>
<organism evidence="2 3">
    <name type="scientific">Metarhizium album (strain ARSEF 1941)</name>
    <dbReference type="NCBI Taxonomy" id="1081103"/>
    <lineage>
        <taxon>Eukaryota</taxon>
        <taxon>Fungi</taxon>
        <taxon>Dikarya</taxon>
        <taxon>Ascomycota</taxon>
        <taxon>Pezizomycotina</taxon>
        <taxon>Sordariomycetes</taxon>
        <taxon>Hypocreomycetidae</taxon>
        <taxon>Hypocreales</taxon>
        <taxon>Clavicipitaceae</taxon>
        <taxon>Metarhizium</taxon>
    </lineage>
</organism>
<evidence type="ECO:0000313" key="3">
    <source>
        <dbReference type="Proteomes" id="UP000030816"/>
    </source>
</evidence>
<feature type="region of interest" description="Disordered" evidence="1">
    <location>
        <begin position="1"/>
        <end position="20"/>
    </location>
</feature>